<evidence type="ECO:0000313" key="6">
    <source>
        <dbReference type="Proteomes" id="UP000799324"/>
    </source>
</evidence>
<dbReference type="Pfam" id="PF05637">
    <property type="entry name" value="Glyco_transf_34"/>
    <property type="match status" value="1"/>
</dbReference>
<evidence type="ECO:0008006" key="7">
    <source>
        <dbReference type="Google" id="ProtNLM"/>
    </source>
</evidence>
<name>A0A6A6TMH7_9PLEO</name>
<organism evidence="5 6">
    <name type="scientific">Lophiostoma macrostomum CBS 122681</name>
    <dbReference type="NCBI Taxonomy" id="1314788"/>
    <lineage>
        <taxon>Eukaryota</taxon>
        <taxon>Fungi</taxon>
        <taxon>Dikarya</taxon>
        <taxon>Ascomycota</taxon>
        <taxon>Pezizomycotina</taxon>
        <taxon>Dothideomycetes</taxon>
        <taxon>Pleosporomycetidae</taxon>
        <taxon>Pleosporales</taxon>
        <taxon>Lophiostomataceae</taxon>
        <taxon>Lophiostoma</taxon>
    </lineage>
</organism>
<evidence type="ECO:0000313" key="5">
    <source>
        <dbReference type="EMBL" id="KAF2661030.1"/>
    </source>
</evidence>
<evidence type="ECO:0000256" key="3">
    <source>
        <dbReference type="ARBA" id="ARBA00022679"/>
    </source>
</evidence>
<evidence type="ECO:0000256" key="4">
    <source>
        <dbReference type="SAM" id="SignalP"/>
    </source>
</evidence>
<accession>A0A6A6TMH7</accession>
<keyword evidence="2" id="KW-0328">Glycosyltransferase</keyword>
<dbReference type="PROSITE" id="PS51257">
    <property type="entry name" value="PROKAR_LIPOPROTEIN"/>
    <property type="match status" value="1"/>
</dbReference>
<dbReference type="InterPro" id="IPR008630">
    <property type="entry name" value="Glyco_trans_34"/>
</dbReference>
<dbReference type="OrthoDB" id="3763672at2759"/>
<keyword evidence="6" id="KW-1185">Reference proteome</keyword>
<dbReference type="Proteomes" id="UP000799324">
    <property type="component" value="Unassembled WGS sequence"/>
</dbReference>
<evidence type="ECO:0000256" key="2">
    <source>
        <dbReference type="ARBA" id="ARBA00022676"/>
    </source>
</evidence>
<dbReference type="AlphaFoldDB" id="A0A6A6TMH7"/>
<dbReference type="InterPro" id="IPR029044">
    <property type="entry name" value="Nucleotide-diphossugar_trans"/>
</dbReference>
<feature type="signal peptide" evidence="4">
    <location>
        <begin position="1"/>
        <end position="24"/>
    </location>
</feature>
<dbReference type="GO" id="GO:0006487">
    <property type="term" value="P:protein N-linked glycosylation"/>
    <property type="evidence" value="ECO:0007669"/>
    <property type="project" value="TreeGrafter"/>
</dbReference>
<dbReference type="GO" id="GO:0016757">
    <property type="term" value="F:glycosyltransferase activity"/>
    <property type="evidence" value="ECO:0007669"/>
    <property type="project" value="UniProtKB-KW"/>
</dbReference>
<protein>
    <recommendedName>
        <fullName evidence="7">Nucleotide-diphospho-sugar transferase domain-containing protein</fullName>
    </recommendedName>
</protein>
<dbReference type="Gene3D" id="3.90.550.10">
    <property type="entry name" value="Spore Coat Polysaccharide Biosynthesis Protein SpsA, Chain A"/>
    <property type="match status" value="1"/>
</dbReference>
<keyword evidence="3" id="KW-0808">Transferase</keyword>
<evidence type="ECO:0000256" key="1">
    <source>
        <dbReference type="ARBA" id="ARBA00005664"/>
    </source>
</evidence>
<dbReference type="EMBL" id="MU004296">
    <property type="protein sequence ID" value="KAF2661030.1"/>
    <property type="molecule type" value="Genomic_DNA"/>
</dbReference>
<gene>
    <name evidence="5" type="ORF">K491DRAFT_687820</name>
</gene>
<sequence length="340" mass="38867">MAPPLKHLLLVGVLLLASCLVIYSSYDPPLAAPFQRLSTSSEDLSIHKVFQYIYNPTGFSLITPSFTHDGRLYELPAELQYTKPLGKDVCILDVDTRPFEDANQVFHDGNFDFAELEPHSGGVMNHYSYAQTHGYDYKFVRAPPIPGRHATWVKVPGLLSILSSYKFVIFVDADALFNQMHIPIEWLLNYWSIDSSVSLAMALDPEGSQNNDTNGRRYANTGFIIAQNNPTTHEILRALDECPEETRYKGCAKWADSRFDEQAAFGSYVRYDYDEYIRELPCEEANGEWDLEKCKGVFIQHMWWRTDAVSKRFGQSTLQSLMERVHGSVLEDKRRIVQET</sequence>
<dbReference type="PANTHER" id="PTHR31306:SF3">
    <property type="entry name" value="NUCLEOTIDE-DIPHOSPHO-SUGAR TRANSFERASE DOMAIN-CONTAINING PROTEIN"/>
    <property type="match status" value="1"/>
</dbReference>
<comment type="similarity">
    <text evidence="1">Belongs to the glycosyltransferase 34 family.</text>
</comment>
<feature type="chain" id="PRO_5025521929" description="Nucleotide-diphospho-sugar transferase domain-containing protein" evidence="4">
    <location>
        <begin position="25"/>
        <end position="340"/>
    </location>
</feature>
<dbReference type="SUPFAM" id="SSF53448">
    <property type="entry name" value="Nucleotide-diphospho-sugar transferases"/>
    <property type="match status" value="1"/>
</dbReference>
<reference evidence="5" key="1">
    <citation type="journal article" date="2020" name="Stud. Mycol.">
        <title>101 Dothideomycetes genomes: a test case for predicting lifestyles and emergence of pathogens.</title>
        <authorList>
            <person name="Haridas S."/>
            <person name="Albert R."/>
            <person name="Binder M."/>
            <person name="Bloem J."/>
            <person name="Labutti K."/>
            <person name="Salamov A."/>
            <person name="Andreopoulos B."/>
            <person name="Baker S."/>
            <person name="Barry K."/>
            <person name="Bills G."/>
            <person name="Bluhm B."/>
            <person name="Cannon C."/>
            <person name="Castanera R."/>
            <person name="Culley D."/>
            <person name="Daum C."/>
            <person name="Ezra D."/>
            <person name="Gonzalez J."/>
            <person name="Henrissat B."/>
            <person name="Kuo A."/>
            <person name="Liang C."/>
            <person name="Lipzen A."/>
            <person name="Lutzoni F."/>
            <person name="Magnuson J."/>
            <person name="Mondo S."/>
            <person name="Nolan M."/>
            <person name="Ohm R."/>
            <person name="Pangilinan J."/>
            <person name="Park H.-J."/>
            <person name="Ramirez L."/>
            <person name="Alfaro M."/>
            <person name="Sun H."/>
            <person name="Tritt A."/>
            <person name="Yoshinaga Y."/>
            <person name="Zwiers L.-H."/>
            <person name="Turgeon B."/>
            <person name="Goodwin S."/>
            <person name="Spatafora J."/>
            <person name="Crous P."/>
            <person name="Grigoriev I."/>
        </authorList>
    </citation>
    <scope>NUCLEOTIDE SEQUENCE</scope>
    <source>
        <strain evidence="5">CBS 122681</strain>
    </source>
</reference>
<proteinExistence type="inferred from homology"/>
<dbReference type="PANTHER" id="PTHR31306">
    <property type="entry name" value="ALPHA-1,6-MANNOSYLTRANSFERASE MNN11-RELATED"/>
    <property type="match status" value="1"/>
</dbReference>
<keyword evidence="4" id="KW-0732">Signal</keyword>
<dbReference type="GO" id="GO:0000139">
    <property type="term" value="C:Golgi membrane"/>
    <property type="evidence" value="ECO:0007669"/>
    <property type="project" value="TreeGrafter"/>
</dbReference>